<protein>
    <recommendedName>
        <fullName evidence="4">DUF4352 domain-containing protein</fullName>
    </recommendedName>
</protein>
<feature type="signal peptide" evidence="1">
    <location>
        <begin position="1"/>
        <end position="18"/>
    </location>
</feature>
<dbReference type="PROSITE" id="PS51257">
    <property type="entry name" value="PROKAR_LIPOPROTEIN"/>
    <property type="match status" value="1"/>
</dbReference>
<proteinExistence type="predicted"/>
<keyword evidence="1" id="KW-0732">Signal</keyword>
<accession>A0ABN4DDK9</accession>
<keyword evidence="3" id="KW-1185">Reference proteome</keyword>
<feature type="chain" id="PRO_5046531528" description="DUF4352 domain-containing protein" evidence="1">
    <location>
        <begin position="19"/>
        <end position="166"/>
    </location>
</feature>
<dbReference type="EMBL" id="CP008944">
    <property type="protein sequence ID" value="AIG64524.1"/>
    <property type="molecule type" value="Genomic_DNA"/>
</dbReference>
<dbReference type="Proteomes" id="UP000028504">
    <property type="component" value="Chromosome"/>
</dbReference>
<reference evidence="2 3" key="1">
    <citation type="submission" date="2014-07" db="EMBL/GenBank/DDBJ databases">
        <title>Complete genome sequence of Corynebacterium atypicum DSM 44849: identifiction of the mycolic acid biosynthesis genes.</title>
        <authorList>
            <person name="Tippelt A."/>
            <person name="Mollmann S."/>
            <person name="Albersmeier A."/>
            <person name="Jaenicke S."/>
            <person name="Ruckert C."/>
            <person name="Tauch A."/>
        </authorList>
    </citation>
    <scope>NUCLEOTIDE SEQUENCE [LARGE SCALE GENOMIC DNA]</scope>
    <source>
        <strain evidence="2 3">R2070</strain>
    </source>
</reference>
<sequence>MRTRSLAALVVAAGVVLAGCGDEKESTEGLEVTTSQTPTFVPEKASGIQADALDDEVEDPGLHLAYTLQGTVSGQAGGSIITVKVKNLNDVPVPPDALDEPTLKAAGGANVDLLDAEDAGVAGMDGLDRPLGAGATTNLRYPFDIAPGNLSNARFTIGNVTFIGQL</sequence>
<evidence type="ECO:0008006" key="4">
    <source>
        <dbReference type="Google" id="ProtNLM"/>
    </source>
</evidence>
<evidence type="ECO:0000256" key="1">
    <source>
        <dbReference type="SAM" id="SignalP"/>
    </source>
</evidence>
<name>A0ABN4DDK9_9CORY</name>
<organism evidence="2 3">
    <name type="scientific">Corynebacterium atypicum</name>
    <dbReference type="NCBI Taxonomy" id="191610"/>
    <lineage>
        <taxon>Bacteria</taxon>
        <taxon>Bacillati</taxon>
        <taxon>Actinomycetota</taxon>
        <taxon>Actinomycetes</taxon>
        <taxon>Mycobacteriales</taxon>
        <taxon>Corynebacteriaceae</taxon>
        <taxon>Corynebacterium</taxon>
    </lineage>
</organism>
<evidence type="ECO:0000313" key="3">
    <source>
        <dbReference type="Proteomes" id="UP000028504"/>
    </source>
</evidence>
<evidence type="ECO:0000313" key="2">
    <source>
        <dbReference type="EMBL" id="AIG64524.1"/>
    </source>
</evidence>
<gene>
    <name evidence="2" type="ORF">CATYP_07905</name>
</gene>